<feature type="domain" description="ABC transporter" evidence="11">
    <location>
        <begin position="107"/>
        <end position="360"/>
    </location>
</feature>
<feature type="transmembrane region" description="Helical" evidence="10">
    <location>
        <begin position="1215"/>
        <end position="1243"/>
    </location>
</feature>
<feature type="transmembrane region" description="Helical" evidence="10">
    <location>
        <begin position="588"/>
        <end position="609"/>
    </location>
</feature>
<dbReference type="Pfam" id="PF06422">
    <property type="entry name" value="PDR_CDR"/>
    <property type="match status" value="1"/>
</dbReference>
<keyword evidence="7 10" id="KW-1133">Transmembrane helix</keyword>
<evidence type="ECO:0000256" key="2">
    <source>
        <dbReference type="ARBA" id="ARBA00006012"/>
    </source>
</evidence>
<evidence type="ECO:0000256" key="3">
    <source>
        <dbReference type="ARBA" id="ARBA00022448"/>
    </source>
</evidence>
<feature type="transmembrane region" description="Helical" evidence="10">
    <location>
        <begin position="621"/>
        <end position="640"/>
    </location>
</feature>
<dbReference type="Pfam" id="PF00005">
    <property type="entry name" value="ABC_tran"/>
    <property type="match status" value="2"/>
</dbReference>
<evidence type="ECO:0000256" key="5">
    <source>
        <dbReference type="ARBA" id="ARBA00022741"/>
    </source>
</evidence>
<feature type="transmembrane region" description="Helical" evidence="10">
    <location>
        <begin position="1281"/>
        <end position="1300"/>
    </location>
</feature>
<feature type="transmembrane region" description="Helical" evidence="10">
    <location>
        <begin position="734"/>
        <end position="752"/>
    </location>
</feature>
<evidence type="ECO:0000256" key="9">
    <source>
        <dbReference type="SAM" id="MobiDB-lite"/>
    </source>
</evidence>
<feature type="region of interest" description="Disordered" evidence="9">
    <location>
        <begin position="776"/>
        <end position="802"/>
    </location>
</feature>
<comment type="similarity">
    <text evidence="2">Belongs to the ABC transporter superfamily. ABCG family. PDR (TC 3.A.1.205) subfamily.</text>
</comment>
<dbReference type="SMART" id="SM00382">
    <property type="entry name" value="AAA"/>
    <property type="match status" value="2"/>
</dbReference>
<evidence type="ECO:0000313" key="12">
    <source>
        <dbReference type="EMBL" id="CEI63632.1"/>
    </source>
</evidence>
<feature type="transmembrane region" description="Helical" evidence="10">
    <location>
        <begin position="1174"/>
        <end position="1194"/>
    </location>
</feature>
<dbReference type="STRING" id="56646.A0A2L2SZN9"/>
<dbReference type="FunFam" id="3.40.50.300:FF:000054">
    <property type="entry name" value="ABC multidrug transporter atrF"/>
    <property type="match status" value="1"/>
</dbReference>
<dbReference type="GO" id="GO:0140359">
    <property type="term" value="F:ABC-type transporter activity"/>
    <property type="evidence" value="ECO:0007669"/>
    <property type="project" value="InterPro"/>
</dbReference>
<dbReference type="SUPFAM" id="SSF52540">
    <property type="entry name" value="P-loop containing nucleoside triphosphate hydrolases"/>
    <property type="match status" value="2"/>
</dbReference>
<dbReference type="InterPro" id="IPR034001">
    <property type="entry name" value="ABCG_PDR_1"/>
</dbReference>
<dbReference type="InterPro" id="IPR003439">
    <property type="entry name" value="ABC_transporter-like_ATP-bd"/>
</dbReference>
<dbReference type="InterPro" id="IPR034003">
    <property type="entry name" value="ABCG_PDR_2"/>
</dbReference>
<proteinExistence type="inferred from homology"/>
<feature type="transmembrane region" description="Helical" evidence="10">
    <location>
        <begin position="512"/>
        <end position="535"/>
    </location>
</feature>
<dbReference type="PANTHER" id="PTHR19241">
    <property type="entry name" value="ATP-BINDING CASSETTE TRANSPORTER"/>
    <property type="match status" value="1"/>
</dbReference>
<keyword evidence="8 10" id="KW-0472">Membrane</keyword>
<feature type="transmembrane region" description="Helical" evidence="10">
    <location>
        <begin position="1249"/>
        <end position="1269"/>
    </location>
</feature>
<dbReference type="CDD" id="cd03233">
    <property type="entry name" value="ABCG_PDR_domain1"/>
    <property type="match status" value="1"/>
</dbReference>
<dbReference type="PROSITE" id="PS00211">
    <property type="entry name" value="ABC_TRANSPORTER_1"/>
    <property type="match status" value="1"/>
</dbReference>
<dbReference type="PROSITE" id="PS50893">
    <property type="entry name" value="ABC_TRANSPORTER_2"/>
    <property type="match status" value="2"/>
</dbReference>
<feature type="transmembrane region" description="Helical" evidence="10">
    <location>
        <begin position="556"/>
        <end position="582"/>
    </location>
</feature>
<dbReference type="GO" id="GO:0016887">
    <property type="term" value="F:ATP hydrolysis activity"/>
    <property type="evidence" value="ECO:0007669"/>
    <property type="project" value="InterPro"/>
</dbReference>
<dbReference type="GO" id="GO:0016020">
    <property type="term" value="C:membrane"/>
    <property type="evidence" value="ECO:0007669"/>
    <property type="project" value="UniProtKB-SubCell"/>
</dbReference>
<feature type="transmembrane region" description="Helical" evidence="10">
    <location>
        <begin position="1401"/>
        <end position="1425"/>
    </location>
</feature>
<evidence type="ECO:0000256" key="10">
    <source>
        <dbReference type="SAM" id="Phobius"/>
    </source>
</evidence>
<dbReference type="InterPro" id="IPR027417">
    <property type="entry name" value="P-loop_NTPase"/>
</dbReference>
<keyword evidence="13" id="KW-1185">Reference proteome</keyword>
<evidence type="ECO:0000259" key="11">
    <source>
        <dbReference type="PROSITE" id="PS50893"/>
    </source>
</evidence>
<protein>
    <recommendedName>
        <fullName evidence="11">ABC transporter domain-containing protein</fullName>
    </recommendedName>
</protein>
<dbReference type="CDD" id="cd03232">
    <property type="entry name" value="ABCG_PDR_domain2"/>
    <property type="match status" value="1"/>
</dbReference>
<dbReference type="InterPro" id="IPR043926">
    <property type="entry name" value="ABCG_dom"/>
</dbReference>
<dbReference type="InterPro" id="IPR010929">
    <property type="entry name" value="PDR_CDR_ABC"/>
</dbReference>
<dbReference type="Pfam" id="PF01061">
    <property type="entry name" value="ABC2_membrane"/>
    <property type="match status" value="2"/>
</dbReference>
<dbReference type="Pfam" id="PF19055">
    <property type="entry name" value="ABC2_membrane_7"/>
    <property type="match status" value="1"/>
</dbReference>
<feature type="transmembrane region" description="Helical" evidence="10">
    <location>
        <begin position="481"/>
        <end position="500"/>
    </location>
</feature>
<dbReference type="InterPro" id="IPR017871">
    <property type="entry name" value="ABC_transporter-like_CS"/>
</dbReference>
<accession>A0A2L2SZN9</accession>
<keyword evidence="3" id="KW-0813">Transport</keyword>
<evidence type="ECO:0000313" key="13">
    <source>
        <dbReference type="Proteomes" id="UP000245910"/>
    </source>
</evidence>
<evidence type="ECO:0000256" key="1">
    <source>
        <dbReference type="ARBA" id="ARBA00004141"/>
    </source>
</evidence>
<feature type="transmembrane region" description="Helical" evidence="10">
    <location>
        <begin position="1145"/>
        <end position="1162"/>
    </location>
</feature>
<dbReference type="InterPro" id="IPR003593">
    <property type="entry name" value="AAA+_ATPase"/>
</dbReference>
<dbReference type="Proteomes" id="UP000245910">
    <property type="component" value="Chromosome I"/>
</dbReference>
<evidence type="ECO:0000256" key="6">
    <source>
        <dbReference type="ARBA" id="ARBA00022840"/>
    </source>
</evidence>
<dbReference type="EMBL" id="LN649229">
    <property type="protein sequence ID" value="CEI63632.1"/>
    <property type="molecule type" value="Genomic_DNA"/>
</dbReference>
<organism evidence="12 13">
    <name type="scientific">Fusarium venenatum</name>
    <dbReference type="NCBI Taxonomy" id="56646"/>
    <lineage>
        <taxon>Eukaryota</taxon>
        <taxon>Fungi</taxon>
        <taxon>Dikarya</taxon>
        <taxon>Ascomycota</taxon>
        <taxon>Pezizomycotina</taxon>
        <taxon>Sordariomycetes</taxon>
        <taxon>Hypocreomycetidae</taxon>
        <taxon>Hypocreales</taxon>
        <taxon>Nectriaceae</taxon>
        <taxon>Fusarium</taxon>
    </lineage>
</organism>
<keyword evidence="5" id="KW-0547">Nucleotide-binding</keyword>
<evidence type="ECO:0000256" key="8">
    <source>
        <dbReference type="ARBA" id="ARBA00023136"/>
    </source>
</evidence>
<evidence type="ECO:0000256" key="7">
    <source>
        <dbReference type="ARBA" id="ARBA00022989"/>
    </source>
</evidence>
<dbReference type="GO" id="GO:0005524">
    <property type="term" value="F:ATP binding"/>
    <property type="evidence" value="ECO:0007669"/>
    <property type="project" value="UniProtKB-KW"/>
</dbReference>
<keyword evidence="4 10" id="KW-0812">Transmembrane</keyword>
<feature type="domain" description="ABC transporter" evidence="11">
    <location>
        <begin position="813"/>
        <end position="1050"/>
    </location>
</feature>
<dbReference type="Gene3D" id="3.40.50.300">
    <property type="entry name" value="P-loop containing nucleotide triphosphate hydrolases"/>
    <property type="match status" value="2"/>
</dbReference>
<dbReference type="InterPro" id="IPR013525">
    <property type="entry name" value="ABC2_TM"/>
</dbReference>
<feature type="compositionally biased region" description="Basic and acidic residues" evidence="9">
    <location>
        <begin position="10"/>
        <end position="26"/>
    </location>
</feature>
<feature type="compositionally biased region" description="Polar residues" evidence="9">
    <location>
        <begin position="785"/>
        <end position="802"/>
    </location>
</feature>
<dbReference type="OrthoDB" id="245989at2759"/>
<sequence length="1434" mass="159247">MPPTLVSRTNTHEHHNNHPETSRESQEGVTHVTVDDEIEHAVAGLHRAVTEPHANSAVQDLEKYLQNDQGSPGPPPLSVCFKSVTTFGRSTGAAPIKTVKDAIWRTLTLQDIYELTFKKILSPAKAEDGRPLIRDFSGVVRNGQMMLVLGNPGSGCSTFLRTIGNDHKSFLNIKGSIDYSGLSPQEVSKNHRGLVTYIPEDDLHLPTLTVRQTLDFALQNKTPKRWIHQAPRFIQEFGKAFGMTHVMDTLVGNEYIRGVSGGERKRVSILESLASDASVNAWDGSTRGLDASSAVDFIRSLRIMTDACRRATVVSLYQASDAICNLMDKVLLIDEGRMLYQGPIKNAEAYFYSLGYERLPRQTLSDFLTSVASSSEDNIRKETRDKVPRGAENLERAFRESQAFQDVQDEIKLYEAEQNDILDGSSMSDQTPMTNALATHAKNSKSRFVRPKSSYNTSFFRQVYLCARRDFWQLKGHKAPLISKYICIVVCAFLLASMFYNMPADTGGVYSRGGFCFYSSALVAWFQLAELDAAFHDRTVVSRQKRYAMVRPSAVVIGKAMLDVPLIFFQSAIYSIIAYFLSGLRMDVSAFFIFLSSIFLCAMGFTASYRVFGAMSPQLEVALRYCGVYLIIAIACGGYVRSVGRMIADVPWVGWLAYLTPVPFAYENIMSAEFKGRSFPCESNSIIPAGSGYNDPSFQACASKGSTPGQLHIDGSEYLRSEFGFSYGNIGRNYGILLAFIFGFLLINMLIVEHVDWVRSGGSILEYAGCKKSAAKRTRDEESVEQPQATSGMADLTSGNGPNEKLVQSGSTFTWKNIHYTVPYQNSDKQLLQDVSGYCEPGKLLALVGASGAGKSTLLTVLTQQATGTVTGEMRVDDQPVDSSFGSSVGYCQQMDIHVETSTVREAFEFSALLRQNASISDKEKRAYVDKIIDVLGMNELQDMVIGSLSLEQKKRTTIGVELCAKPSLLLFLDEPTSGLDSQGSMSILRLLRRLADGGQAIVCTIHQASQEHFDLFDRVLALNRGGRVYYFGAVAKVLNYFSTRGVHVPPHKNVADLLIEIPVREKPPTGEETWPDVWIKSSEAAEVLDTIEGFTTAKETTSESRKSAHAKSGFASSTLRQANLLTHRTLAQYWRTPNYIYSRLYACVVHAALNGLIFLQLNDTEAAMQYRIFSAFLVLMIVPEIINATAMMFDENRNIWLGREYPSRIYGWMAFTTAQILAEVPFALAGGLMFYVLVYFLVGFPLGVAAGYTFLMFILFQLFITSWGQWIAALSADASMAANIMPFFVIAAELFNGILQPASLMPAVWHYTLYYLGPFTYWISGTVAIILPRIAVQCADSELIRFNAPSNSTCGTYAQDWLDTTKGYLANPDATSNCGYCQYASGEEYLSTLQVQASDAWPYLCIFVLFTITNYLSVYMWVYLKSVKGWLPW</sequence>
<comment type="subcellular location">
    <subcellularLocation>
        <location evidence="1">Membrane</location>
        <topology evidence="1">Multi-pass membrane protein</topology>
    </subcellularLocation>
</comment>
<feature type="transmembrane region" description="Helical" evidence="10">
    <location>
        <begin position="1320"/>
        <end position="1337"/>
    </location>
</feature>
<keyword evidence="6" id="KW-0067">ATP-binding</keyword>
<feature type="region of interest" description="Disordered" evidence="9">
    <location>
        <begin position="1"/>
        <end position="31"/>
    </location>
</feature>
<name>A0A2L2SZN9_9HYPO</name>
<reference evidence="13" key="1">
    <citation type="submission" date="2014-10" db="EMBL/GenBank/DDBJ databases">
        <authorList>
            <person name="King R."/>
        </authorList>
    </citation>
    <scope>NUCLEOTIDE SEQUENCE [LARGE SCALE GENOMIC DNA]</scope>
    <source>
        <strain evidence="13">A3/5</strain>
    </source>
</reference>
<evidence type="ECO:0000256" key="4">
    <source>
        <dbReference type="ARBA" id="ARBA00022692"/>
    </source>
</evidence>